<dbReference type="Proteomes" id="UP000265520">
    <property type="component" value="Unassembled WGS sequence"/>
</dbReference>
<feature type="non-terminal residue" evidence="1">
    <location>
        <position position="18"/>
    </location>
</feature>
<dbReference type="AlphaFoldDB" id="A0A392S4S6"/>
<keyword evidence="2" id="KW-1185">Reference proteome</keyword>
<proteinExistence type="predicted"/>
<accession>A0A392S4S6</accession>
<name>A0A392S4S6_9FABA</name>
<evidence type="ECO:0000313" key="1">
    <source>
        <dbReference type="EMBL" id="MCI43214.1"/>
    </source>
</evidence>
<evidence type="ECO:0000313" key="2">
    <source>
        <dbReference type="Proteomes" id="UP000265520"/>
    </source>
</evidence>
<comment type="caution">
    <text evidence="1">The sequence shown here is derived from an EMBL/GenBank/DDBJ whole genome shotgun (WGS) entry which is preliminary data.</text>
</comment>
<dbReference type="EMBL" id="LXQA010314393">
    <property type="protein sequence ID" value="MCI43214.1"/>
    <property type="molecule type" value="Genomic_DNA"/>
</dbReference>
<reference evidence="1 2" key="1">
    <citation type="journal article" date="2018" name="Front. Plant Sci.">
        <title>Red Clover (Trifolium pratense) and Zigzag Clover (T. medium) - A Picture of Genomic Similarities and Differences.</title>
        <authorList>
            <person name="Dluhosova J."/>
            <person name="Istvanek J."/>
            <person name="Nedelnik J."/>
            <person name="Repkova J."/>
        </authorList>
    </citation>
    <scope>NUCLEOTIDE SEQUENCE [LARGE SCALE GENOMIC DNA]</scope>
    <source>
        <strain evidence="2">cv. 10/8</strain>
        <tissue evidence="1">Leaf</tissue>
    </source>
</reference>
<sequence>MGSTAAAEKTEQELRNEI</sequence>
<protein>
    <submittedName>
        <fullName evidence="1">Uncharacterized protein</fullName>
    </submittedName>
</protein>
<organism evidence="1 2">
    <name type="scientific">Trifolium medium</name>
    <dbReference type="NCBI Taxonomy" id="97028"/>
    <lineage>
        <taxon>Eukaryota</taxon>
        <taxon>Viridiplantae</taxon>
        <taxon>Streptophyta</taxon>
        <taxon>Embryophyta</taxon>
        <taxon>Tracheophyta</taxon>
        <taxon>Spermatophyta</taxon>
        <taxon>Magnoliopsida</taxon>
        <taxon>eudicotyledons</taxon>
        <taxon>Gunneridae</taxon>
        <taxon>Pentapetalae</taxon>
        <taxon>rosids</taxon>
        <taxon>fabids</taxon>
        <taxon>Fabales</taxon>
        <taxon>Fabaceae</taxon>
        <taxon>Papilionoideae</taxon>
        <taxon>50 kb inversion clade</taxon>
        <taxon>NPAAA clade</taxon>
        <taxon>Hologalegina</taxon>
        <taxon>IRL clade</taxon>
        <taxon>Trifolieae</taxon>
        <taxon>Trifolium</taxon>
    </lineage>
</organism>